<comment type="function">
    <text evidence="7">Single strand-specific metallo-endoribonuclease involved in late-stage 70S ribosome quality control and in maturation of the 3' terminus of the 16S rRNA.</text>
</comment>
<name>A0A4D7JG46_9BACT</name>
<dbReference type="GO" id="GO:0004222">
    <property type="term" value="F:metalloendopeptidase activity"/>
    <property type="evidence" value="ECO:0007669"/>
    <property type="project" value="InterPro"/>
</dbReference>
<dbReference type="KEGG" id="fpf:DCC35_02130"/>
<feature type="binding site" evidence="7">
    <location>
        <position position="121"/>
    </location>
    <ligand>
        <name>Zn(2+)</name>
        <dbReference type="ChEBI" id="CHEBI:29105"/>
        <note>catalytic</note>
    </ligand>
</feature>
<accession>A0A4D7JG46</accession>
<comment type="subcellular location">
    <subcellularLocation>
        <location evidence="7">Cytoplasm</location>
    </subcellularLocation>
</comment>
<sequence>MDQSISFHCEDISFDLQSENQVKEWINQMADFYDVKINDINYIFCSDKYLLDINKEYLNHDYLTDIITFDNRESENEEVESDIFISIDRVKDNADSLGLSFNEEIRRVIIHGFLHLVGFKDKTDEESDNMRLAEDNALNKYNKMFHVEQ</sequence>
<evidence type="ECO:0000313" key="8">
    <source>
        <dbReference type="EMBL" id="QCK13637.1"/>
    </source>
</evidence>
<keyword evidence="3 7" id="KW-0479">Metal-binding</keyword>
<dbReference type="GO" id="GO:0005737">
    <property type="term" value="C:cytoplasm"/>
    <property type="evidence" value="ECO:0007669"/>
    <property type="project" value="UniProtKB-SubCell"/>
</dbReference>
<protein>
    <recommendedName>
        <fullName evidence="7">Endoribonuclease YbeY</fullName>
        <ecNumber evidence="7">3.1.-.-</ecNumber>
    </recommendedName>
</protein>
<feature type="binding site" evidence="7">
    <location>
        <position position="111"/>
    </location>
    <ligand>
        <name>Zn(2+)</name>
        <dbReference type="ChEBI" id="CHEBI:29105"/>
        <note>catalytic</note>
    </ligand>
</feature>
<evidence type="ECO:0000256" key="3">
    <source>
        <dbReference type="ARBA" id="ARBA00022723"/>
    </source>
</evidence>
<evidence type="ECO:0000256" key="6">
    <source>
        <dbReference type="ARBA" id="ARBA00022833"/>
    </source>
</evidence>
<dbReference type="GO" id="GO:0008270">
    <property type="term" value="F:zinc ion binding"/>
    <property type="evidence" value="ECO:0007669"/>
    <property type="project" value="UniProtKB-UniRule"/>
</dbReference>
<dbReference type="EMBL" id="CP028923">
    <property type="protein sequence ID" value="QCK13637.1"/>
    <property type="molecule type" value="Genomic_DNA"/>
</dbReference>
<dbReference type="PANTHER" id="PTHR46986:SF1">
    <property type="entry name" value="ENDORIBONUCLEASE YBEY, CHLOROPLASTIC"/>
    <property type="match status" value="1"/>
</dbReference>
<dbReference type="InterPro" id="IPR002036">
    <property type="entry name" value="YbeY"/>
</dbReference>
<dbReference type="HAMAP" id="MF_00009">
    <property type="entry name" value="Endoribonucl_YbeY"/>
    <property type="match status" value="1"/>
</dbReference>
<dbReference type="GO" id="GO:0004521">
    <property type="term" value="F:RNA endonuclease activity"/>
    <property type="evidence" value="ECO:0007669"/>
    <property type="project" value="UniProtKB-UniRule"/>
</dbReference>
<keyword evidence="4 7" id="KW-0255">Endonuclease</keyword>
<dbReference type="OrthoDB" id="9811984at2"/>
<gene>
    <name evidence="7 8" type="primary">ybeY</name>
    <name evidence="8" type="ORF">DCC35_02130</name>
</gene>
<evidence type="ECO:0000313" key="9">
    <source>
        <dbReference type="Proteomes" id="UP000298616"/>
    </source>
</evidence>
<dbReference type="InterPro" id="IPR020549">
    <property type="entry name" value="YbeY_CS"/>
</dbReference>
<dbReference type="GO" id="GO:0006364">
    <property type="term" value="P:rRNA processing"/>
    <property type="evidence" value="ECO:0007669"/>
    <property type="project" value="UniProtKB-UniRule"/>
</dbReference>
<keyword evidence="7" id="KW-0963">Cytoplasm</keyword>
<keyword evidence="9" id="KW-1185">Reference proteome</keyword>
<feature type="binding site" evidence="7">
    <location>
        <position position="115"/>
    </location>
    <ligand>
        <name>Zn(2+)</name>
        <dbReference type="ChEBI" id="CHEBI:29105"/>
        <note>catalytic</note>
    </ligand>
</feature>
<keyword evidence="6 7" id="KW-0862">Zinc</keyword>
<keyword evidence="7" id="KW-0690">Ribosome biogenesis</keyword>
<keyword evidence="2 7" id="KW-0540">Nuclease</keyword>
<evidence type="ECO:0000256" key="4">
    <source>
        <dbReference type="ARBA" id="ARBA00022759"/>
    </source>
</evidence>
<evidence type="ECO:0000256" key="2">
    <source>
        <dbReference type="ARBA" id="ARBA00022722"/>
    </source>
</evidence>
<keyword evidence="7" id="KW-0698">rRNA processing</keyword>
<organism evidence="8 9">
    <name type="scientific">Mangrovivirga cuniculi</name>
    <dbReference type="NCBI Taxonomy" id="2715131"/>
    <lineage>
        <taxon>Bacteria</taxon>
        <taxon>Pseudomonadati</taxon>
        <taxon>Bacteroidota</taxon>
        <taxon>Cytophagia</taxon>
        <taxon>Cytophagales</taxon>
        <taxon>Mangrovivirgaceae</taxon>
        <taxon>Mangrovivirga</taxon>
    </lineage>
</organism>
<reference evidence="8 9" key="1">
    <citation type="submission" date="2018-04" db="EMBL/GenBank/DDBJ databases">
        <title>Complete genome uncultured novel isolate.</title>
        <authorList>
            <person name="Merlino G."/>
        </authorList>
    </citation>
    <scope>NUCLEOTIDE SEQUENCE [LARGE SCALE GENOMIC DNA]</scope>
    <source>
        <strain evidence="9">R1DC9</strain>
    </source>
</reference>
<dbReference type="Proteomes" id="UP000298616">
    <property type="component" value="Chromosome"/>
</dbReference>
<dbReference type="NCBIfam" id="TIGR00043">
    <property type="entry name" value="rRNA maturation RNase YbeY"/>
    <property type="match status" value="1"/>
</dbReference>
<dbReference type="EC" id="3.1.-.-" evidence="7"/>
<dbReference type="Gene3D" id="3.40.390.30">
    <property type="entry name" value="Metalloproteases ('zincins'), catalytic domain"/>
    <property type="match status" value="1"/>
</dbReference>
<evidence type="ECO:0000256" key="5">
    <source>
        <dbReference type="ARBA" id="ARBA00022801"/>
    </source>
</evidence>
<proteinExistence type="inferred from homology"/>
<dbReference type="RefSeq" id="WP_137089234.1">
    <property type="nucleotide sequence ID" value="NZ_CP028923.1"/>
</dbReference>
<dbReference type="InterPro" id="IPR023091">
    <property type="entry name" value="MetalPrtase_cat_dom_sf_prd"/>
</dbReference>
<dbReference type="PANTHER" id="PTHR46986">
    <property type="entry name" value="ENDORIBONUCLEASE YBEY, CHLOROPLASTIC"/>
    <property type="match status" value="1"/>
</dbReference>
<keyword evidence="5 7" id="KW-0378">Hydrolase</keyword>
<dbReference type="PROSITE" id="PS01306">
    <property type="entry name" value="UPF0054"/>
    <property type="match status" value="1"/>
</dbReference>
<evidence type="ECO:0000256" key="1">
    <source>
        <dbReference type="ARBA" id="ARBA00010875"/>
    </source>
</evidence>
<dbReference type="SUPFAM" id="SSF55486">
    <property type="entry name" value="Metalloproteases ('zincins'), catalytic domain"/>
    <property type="match status" value="1"/>
</dbReference>
<comment type="cofactor">
    <cofactor evidence="7">
        <name>Zn(2+)</name>
        <dbReference type="ChEBI" id="CHEBI:29105"/>
    </cofactor>
    <text evidence="7">Binds 1 zinc ion.</text>
</comment>
<dbReference type="AlphaFoldDB" id="A0A4D7JG46"/>
<dbReference type="Pfam" id="PF02130">
    <property type="entry name" value="YbeY"/>
    <property type="match status" value="1"/>
</dbReference>
<comment type="similarity">
    <text evidence="1 7">Belongs to the endoribonuclease YbeY family.</text>
</comment>
<evidence type="ECO:0000256" key="7">
    <source>
        <dbReference type="HAMAP-Rule" id="MF_00009"/>
    </source>
</evidence>